<accession>A0A382BPV5</accession>
<dbReference type="CDD" id="cd03450">
    <property type="entry name" value="NodN"/>
    <property type="match status" value="1"/>
</dbReference>
<dbReference type="SUPFAM" id="SSF54637">
    <property type="entry name" value="Thioesterase/thiol ester dehydrase-isomerase"/>
    <property type="match status" value="1"/>
</dbReference>
<dbReference type="EMBL" id="UINC01030835">
    <property type="protein sequence ID" value="SVB15866.1"/>
    <property type="molecule type" value="Genomic_DNA"/>
</dbReference>
<name>A0A382BPV5_9ZZZZ</name>
<evidence type="ECO:0000313" key="2">
    <source>
        <dbReference type="EMBL" id="SVB15866.1"/>
    </source>
</evidence>
<dbReference type="InterPro" id="IPR002539">
    <property type="entry name" value="MaoC-like_dom"/>
</dbReference>
<dbReference type="PANTHER" id="PTHR42993">
    <property type="entry name" value="MAOC-LIKE DEHYDRATASE DOMAIN-CONTAINING PROTEIN"/>
    <property type="match status" value="1"/>
</dbReference>
<dbReference type="AlphaFoldDB" id="A0A382BPV5"/>
<gene>
    <name evidence="2" type="ORF">METZ01_LOCUS168720</name>
</gene>
<dbReference type="Gene3D" id="3.10.129.10">
    <property type="entry name" value="Hotdog Thioesterase"/>
    <property type="match status" value="1"/>
</dbReference>
<feature type="domain" description="MaoC-like" evidence="1">
    <location>
        <begin position="19"/>
        <end position="128"/>
    </location>
</feature>
<evidence type="ECO:0000259" key="1">
    <source>
        <dbReference type="Pfam" id="PF01575"/>
    </source>
</evidence>
<protein>
    <recommendedName>
        <fullName evidence="1">MaoC-like domain-containing protein</fullName>
    </recommendedName>
</protein>
<dbReference type="PANTHER" id="PTHR42993:SF1">
    <property type="entry name" value="MAOC-LIKE DEHYDRATASE DOMAIN-CONTAINING PROTEIN"/>
    <property type="match status" value="1"/>
</dbReference>
<reference evidence="2" key="1">
    <citation type="submission" date="2018-05" db="EMBL/GenBank/DDBJ databases">
        <authorList>
            <person name="Lanie J.A."/>
            <person name="Ng W.-L."/>
            <person name="Kazmierczak K.M."/>
            <person name="Andrzejewski T.M."/>
            <person name="Davidsen T.M."/>
            <person name="Wayne K.J."/>
            <person name="Tettelin H."/>
            <person name="Glass J.I."/>
            <person name="Rusch D."/>
            <person name="Podicherti R."/>
            <person name="Tsui H.-C.T."/>
            <person name="Winkler M.E."/>
        </authorList>
    </citation>
    <scope>NUCLEOTIDE SEQUENCE</scope>
</reference>
<dbReference type="Pfam" id="PF01575">
    <property type="entry name" value="MaoC_dehydratas"/>
    <property type="match status" value="1"/>
</dbReference>
<dbReference type="InterPro" id="IPR029069">
    <property type="entry name" value="HotDog_dom_sf"/>
</dbReference>
<proteinExistence type="predicted"/>
<organism evidence="2">
    <name type="scientific">marine metagenome</name>
    <dbReference type="NCBI Taxonomy" id="408172"/>
    <lineage>
        <taxon>unclassified sequences</taxon>
        <taxon>metagenomes</taxon>
        <taxon>ecological metagenomes</taxon>
    </lineage>
</organism>
<sequence length="159" mass="17669">MSSNLQNAFTHLKELEGSDQGFGEWFEVDQNRINDFADATIDHQFIHVDPERALAETPFGGTIAHGFLSLSLLVHLTTSLPVEIPKMEGQVMGINYGFEKIRFINPVLAGSRVRAQSIISSVELKEPTAVNITRTITVEIEGEKKPALMAEWITRSVFA</sequence>
<dbReference type="InterPro" id="IPR039375">
    <property type="entry name" value="NodN-like"/>
</dbReference>